<keyword evidence="4" id="KW-0109">Calcium transport</keyword>
<evidence type="ECO:0000256" key="10">
    <source>
        <dbReference type="ARBA" id="ARBA00023065"/>
    </source>
</evidence>
<reference evidence="16" key="1">
    <citation type="submission" date="2021-02" db="EMBL/GenBank/DDBJ databases">
        <authorList>
            <person name="Dougan E. K."/>
            <person name="Rhodes N."/>
            <person name="Thang M."/>
            <person name="Chan C."/>
        </authorList>
    </citation>
    <scope>NUCLEOTIDE SEQUENCE</scope>
</reference>
<dbReference type="Proteomes" id="UP000649617">
    <property type="component" value="Unassembled WGS sequence"/>
</dbReference>
<dbReference type="Pfam" id="PF00520">
    <property type="entry name" value="Ion_trans"/>
    <property type="match status" value="1"/>
</dbReference>
<dbReference type="SUPFAM" id="SSF47473">
    <property type="entry name" value="EF-hand"/>
    <property type="match status" value="1"/>
</dbReference>
<evidence type="ECO:0000256" key="12">
    <source>
        <dbReference type="ARBA" id="ARBA00023180"/>
    </source>
</evidence>
<comment type="subcellular location">
    <subcellularLocation>
        <location evidence="1">Membrane</location>
        <topology evidence="1">Multi-pass membrane protein</topology>
    </subcellularLocation>
</comment>
<keyword evidence="13" id="KW-0407">Ion channel</keyword>
<evidence type="ECO:0000256" key="1">
    <source>
        <dbReference type="ARBA" id="ARBA00004141"/>
    </source>
</evidence>
<dbReference type="GO" id="GO:0005509">
    <property type="term" value="F:calcium ion binding"/>
    <property type="evidence" value="ECO:0007669"/>
    <property type="project" value="InterPro"/>
</dbReference>
<comment type="caution">
    <text evidence="16">The sequence shown here is derived from an EMBL/GenBank/DDBJ whole genome shotgun (WGS) entry which is preliminary data.</text>
</comment>
<feature type="transmembrane region" description="Helical" evidence="14">
    <location>
        <begin position="148"/>
        <end position="168"/>
    </location>
</feature>
<protein>
    <submittedName>
        <fullName evidence="16">Scn11a protein</fullName>
    </submittedName>
</protein>
<feature type="transmembrane region" description="Helical" evidence="14">
    <location>
        <begin position="73"/>
        <end position="96"/>
    </location>
</feature>
<dbReference type="InterPro" id="IPR011992">
    <property type="entry name" value="EF-hand-dom_pair"/>
</dbReference>
<keyword evidence="2" id="KW-0813">Transport</keyword>
<evidence type="ECO:0000259" key="15">
    <source>
        <dbReference type="PROSITE" id="PS50222"/>
    </source>
</evidence>
<evidence type="ECO:0000256" key="8">
    <source>
        <dbReference type="ARBA" id="ARBA00022882"/>
    </source>
</evidence>
<keyword evidence="11 14" id="KW-0472">Membrane</keyword>
<evidence type="ECO:0000256" key="11">
    <source>
        <dbReference type="ARBA" id="ARBA00023136"/>
    </source>
</evidence>
<keyword evidence="7" id="KW-0106">Calcium</keyword>
<evidence type="ECO:0000256" key="2">
    <source>
        <dbReference type="ARBA" id="ARBA00022448"/>
    </source>
</evidence>
<dbReference type="InterPro" id="IPR005821">
    <property type="entry name" value="Ion_trans_dom"/>
</dbReference>
<evidence type="ECO:0000256" key="6">
    <source>
        <dbReference type="ARBA" id="ARBA00022692"/>
    </source>
</evidence>
<dbReference type="PANTHER" id="PTHR45628">
    <property type="entry name" value="VOLTAGE-DEPENDENT CALCIUM CHANNEL TYPE A SUBUNIT ALPHA-1"/>
    <property type="match status" value="1"/>
</dbReference>
<evidence type="ECO:0000256" key="4">
    <source>
        <dbReference type="ARBA" id="ARBA00022568"/>
    </source>
</evidence>
<keyword evidence="5" id="KW-0107">Calcium channel</keyword>
<evidence type="ECO:0000256" key="7">
    <source>
        <dbReference type="ARBA" id="ARBA00022837"/>
    </source>
</evidence>
<evidence type="ECO:0000313" key="17">
    <source>
        <dbReference type="Proteomes" id="UP000649617"/>
    </source>
</evidence>
<feature type="transmembrane region" description="Helical" evidence="14">
    <location>
        <begin position="108"/>
        <end position="128"/>
    </location>
</feature>
<dbReference type="OrthoDB" id="46189at2759"/>
<accession>A0A812V807</accession>
<gene>
    <name evidence="16" type="primary">Scn11a</name>
    <name evidence="16" type="ORF">SPIL2461_LOCUS16344</name>
</gene>
<dbReference type="SMART" id="SM00054">
    <property type="entry name" value="EFh"/>
    <property type="match status" value="2"/>
</dbReference>
<proteinExistence type="predicted"/>
<dbReference type="Gene3D" id="1.10.287.70">
    <property type="match status" value="1"/>
</dbReference>
<dbReference type="PANTHER" id="PTHR45628:SF7">
    <property type="entry name" value="VOLTAGE-DEPENDENT CALCIUM CHANNEL TYPE A SUBUNIT ALPHA-1"/>
    <property type="match status" value="1"/>
</dbReference>
<dbReference type="PROSITE" id="PS00018">
    <property type="entry name" value="EF_HAND_1"/>
    <property type="match status" value="1"/>
</dbReference>
<keyword evidence="8" id="KW-0851">Voltage-gated channel</keyword>
<keyword evidence="17" id="KW-1185">Reference proteome</keyword>
<evidence type="ECO:0000256" key="3">
    <source>
        <dbReference type="ARBA" id="ARBA00022553"/>
    </source>
</evidence>
<feature type="transmembrane region" description="Helical" evidence="14">
    <location>
        <begin position="312"/>
        <end position="336"/>
    </location>
</feature>
<keyword evidence="9 14" id="KW-1133">Transmembrane helix</keyword>
<dbReference type="Gene3D" id="1.20.120.350">
    <property type="entry name" value="Voltage-gated potassium channels. Chain C"/>
    <property type="match status" value="1"/>
</dbReference>
<evidence type="ECO:0000256" key="14">
    <source>
        <dbReference type="SAM" id="Phobius"/>
    </source>
</evidence>
<feature type="domain" description="EF-hand" evidence="15">
    <location>
        <begin position="404"/>
        <end position="439"/>
    </location>
</feature>
<keyword evidence="3" id="KW-0597">Phosphoprotein</keyword>
<dbReference type="PROSITE" id="PS50222">
    <property type="entry name" value="EF_HAND_2"/>
    <property type="match status" value="1"/>
</dbReference>
<dbReference type="GO" id="GO:0098703">
    <property type="term" value="P:calcium ion import across plasma membrane"/>
    <property type="evidence" value="ECO:0007669"/>
    <property type="project" value="TreeGrafter"/>
</dbReference>
<evidence type="ECO:0000256" key="9">
    <source>
        <dbReference type="ARBA" id="ARBA00022989"/>
    </source>
</evidence>
<evidence type="ECO:0000256" key="5">
    <source>
        <dbReference type="ARBA" id="ARBA00022673"/>
    </source>
</evidence>
<dbReference type="AlphaFoldDB" id="A0A812V807"/>
<keyword evidence="12" id="KW-0325">Glycoprotein</keyword>
<dbReference type="SUPFAM" id="SSF81324">
    <property type="entry name" value="Voltage-gated potassium channels"/>
    <property type="match status" value="1"/>
</dbReference>
<name>A0A812V807_SYMPI</name>
<dbReference type="Gene3D" id="1.10.238.10">
    <property type="entry name" value="EF-hand"/>
    <property type="match status" value="1"/>
</dbReference>
<dbReference type="GO" id="GO:0005891">
    <property type="term" value="C:voltage-gated calcium channel complex"/>
    <property type="evidence" value="ECO:0007669"/>
    <property type="project" value="TreeGrafter"/>
</dbReference>
<dbReference type="InterPro" id="IPR050599">
    <property type="entry name" value="VDCC_alpha-1_subunit"/>
</dbReference>
<evidence type="ECO:0000256" key="13">
    <source>
        <dbReference type="ARBA" id="ARBA00023303"/>
    </source>
</evidence>
<dbReference type="InterPro" id="IPR002048">
    <property type="entry name" value="EF_hand_dom"/>
</dbReference>
<evidence type="ECO:0000313" key="16">
    <source>
        <dbReference type="EMBL" id="CAE7624468.1"/>
    </source>
</evidence>
<dbReference type="EMBL" id="CAJNIZ010042446">
    <property type="protein sequence ID" value="CAE7624468.1"/>
    <property type="molecule type" value="Genomic_DNA"/>
</dbReference>
<dbReference type="GO" id="GO:0008331">
    <property type="term" value="F:high voltage-gated calcium channel activity"/>
    <property type="evidence" value="ECO:0007669"/>
    <property type="project" value="TreeGrafter"/>
</dbReference>
<dbReference type="InterPro" id="IPR027359">
    <property type="entry name" value="Volt_channel_dom_sf"/>
</dbReference>
<keyword evidence="6 14" id="KW-0812">Transmembrane</keyword>
<organism evidence="16 17">
    <name type="scientific">Symbiodinium pilosum</name>
    <name type="common">Dinoflagellate</name>
    <dbReference type="NCBI Taxonomy" id="2952"/>
    <lineage>
        <taxon>Eukaryota</taxon>
        <taxon>Sar</taxon>
        <taxon>Alveolata</taxon>
        <taxon>Dinophyceae</taxon>
        <taxon>Suessiales</taxon>
        <taxon>Symbiodiniaceae</taxon>
        <taxon>Symbiodinium</taxon>
    </lineage>
</organism>
<feature type="transmembrane region" description="Helical" evidence="14">
    <location>
        <begin position="206"/>
        <end position="232"/>
    </location>
</feature>
<sequence length="872" mass="94644">MLASYQLRYGWPDIQLSKAEFYQKKNADANRKKYAVSSATGELEMHTAEDDQPPHINWRSPKNVAQYFSRSSVFIYGIMFVILFNLISLGIEVDIAAREGSNNVPIHFDYMNLIVVFIFVVEITVNFIANGPWGFCCSGDKWWNFFDLIIVILSVVETVVSFMANAVPSSQVSPSHLRFMRPIRLARALRGVRVMRLFRYVGALRTLLLSIMSSIASLFWTIVLLVLLFYSFGVLVTQLVSDHCELQPLPMGNGTATSFACQGRGEESTPYFYMGPSRYWSSVIESMLTLFMAISGGIDWDDGLTALRDIPLAFAALIMYIIITVFTVVNVVTGVFCNTAIESAAADKDIAVMKQMRKQAAQVQVLKHVFNEINNQSTDTINMQDLKDAMSAHKLSSFFESMGISTGDVWTLFKVIDTDGSGTIDMDEFVSGCMRLHGPAKSLDIAKMEFEHEVTRDSIASLEKNVSDMQELLMAFLGKDGKNGHQISGTQLAELTFGAPAASQADHRTMSDAEAAKTPSRIGRTLLAASNGESKLAKKAEAITSFLKARSEEVNCIWARHAASASRNISSLGHFWKLADDEVGPACGWGSAAFAAKPGESAEAKAVSVPIQSSPFVFERLAAASKQVFELSGAQGSAAVATAAAAKAALAELFAAAYEADRPSDLARLKRSGMSHLLQWLFDLSFLRIALSASAAPGTGAYESLRELLTKAESVAFSDPVDRLLYQDVLKASVSNHVQGTKVLLAPFFLHNPLYGYLSQSGSSGALRSNSKPTISNENEGFELQTTFAAPLRPVLPRFPLLPVAMNVSATSDLDRLRLDPPARKAEPKAASSLMQQAGGLVGSGLGTLKFGAALFTGKPGVPGKSSEAINV</sequence>
<dbReference type="InterPro" id="IPR018247">
    <property type="entry name" value="EF_Hand_1_Ca_BS"/>
</dbReference>
<keyword evidence="10" id="KW-0406">Ion transport</keyword>